<feature type="domain" description="AAA+ ATPase" evidence="7">
    <location>
        <begin position="1013"/>
        <end position="1152"/>
    </location>
</feature>
<dbReference type="SUPFAM" id="SSF52540">
    <property type="entry name" value="P-loop containing nucleoside triphosphate hydrolases"/>
    <property type="match status" value="2"/>
</dbReference>
<dbReference type="SMART" id="SM00671">
    <property type="entry name" value="SEL1"/>
    <property type="match status" value="7"/>
</dbReference>
<dbReference type="PRINTS" id="PR00819">
    <property type="entry name" value="CBXCFQXSUPER"/>
</dbReference>
<dbReference type="CDD" id="cd00009">
    <property type="entry name" value="AAA"/>
    <property type="match status" value="2"/>
</dbReference>
<feature type="repeat" description="TPR" evidence="6">
    <location>
        <begin position="9"/>
        <end position="42"/>
    </location>
</feature>
<feature type="repeat" description="TPR" evidence="6">
    <location>
        <begin position="432"/>
        <end position="465"/>
    </location>
</feature>
<dbReference type="PANTHER" id="PTHR43392:SF2">
    <property type="entry name" value="AAA-TYPE ATPASE FAMILY PROTEIN _ ANKYRIN REPEAT FAMILY PROTEIN"/>
    <property type="match status" value="1"/>
</dbReference>
<feature type="repeat" description="TPR" evidence="6">
    <location>
        <begin position="595"/>
        <end position="628"/>
    </location>
</feature>
<dbReference type="Gene3D" id="3.40.50.300">
    <property type="entry name" value="P-loop containing nucleotide triphosphate hydrolases"/>
    <property type="match status" value="2"/>
</dbReference>
<evidence type="ECO:0000313" key="8">
    <source>
        <dbReference type="EMBL" id="TMU56566.1"/>
    </source>
</evidence>
<dbReference type="Pfam" id="PF13374">
    <property type="entry name" value="TPR_10"/>
    <property type="match status" value="1"/>
</dbReference>
<dbReference type="PROSITE" id="PS50005">
    <property type="entry name" value="TPR"/>
    <property type="match status" value="14"/>
</dbReference>
<evidence type="ECO:0000313" key="9">
    <source>
        <dbReference type="Proteomes" id="UP000751614"/>
    </source>
</evidence>
<dbReference type="SMART" id="SM00028">
    <property type="entry name" value="TPR"/>
    <property type="match status" value="17"/>
</dbReference>
<dbReference type="InterPro" id="IPR006597">
    <property type="entry name" value="Sel1-like"/>
</dbReference>
<dbReference type="Gene3D" id="1.25.40.10">
    <property type="entry name" value="Tetratricopeptide repeat domain"/>
    <property type="match status" value="7"/>
</dbReference>
<dbReference type="InterPro" id="IPR003593">
    <property type="entry name" value="AAA+_ATPase"/>
</dbReference>
<keyword evidence="3" id="KW-0547">Nucleotide-binding</keyword>
<dbReference type="Pfam" id="PF13181">
    <property type="entry name" value="TPR_8"/>
    <property type="match status" value="2"/>
</dbReference>
<feature type="repeat" description="TPR" evidence="6">
    <location>
        <begin position="203"/>
        <end position="236"/>
    </location>
</feature>
<keyword evidence="9" id="KW-1185">Reference proteome</keyword>
<feature type="repeat" description="TPR" evidence="6">
    <location>
        <begin position="561"/>
        <end position="594"/>
    </location>
</feature>
<dbReference type="Pfam" id="PF13432">
    <property type="entry name" value="TPR_16"/>
    <property type="match status" value="1"/>
</dbReference>
<feature type="repeat" description="TPR" evidence="6">
    <location>
        <begin position="77"/>
        <end position="110"/>
    </location>
</feature>
<dbReference type="PROSITE" id="PS50293">
    <property type="entry name" value="TPR_REGION"/>
    <property type="match status" value="6"/>
</dbReference>
<name>A0ABY2WNJ4_9FLAO</name>
<keyword evidence="2" id="KW-0677">Repeat</keyword>
<evidence type="ECO:0000256" key="3">
    <source>
        <dbReference type="ARBA" id="ARBA00022741"/>
    </source>
</evidence>
<dbReference type="Pfam" id="PF07719">
    <property type="entry name" value="TPR_2"/>
    <property type="match status" value="1"/>
</dbReference>
<organism evidence="8 9">
    <name type="scientific">Flagellimonas algicola</name>
    <dbReference type="NCBI Taxonomy" id="2583815"/>
    <lineage>
        <taxon>Bacteria</taxon>
        <taxon>Pseudomonadati</taxon>
        <taxon>Bacteroidota</taxon>
        <taxon>Flavobacteriia</taxon>
        <taxon>Flavobacteriales</taxon>
        <taxon>Flavobacteriaceae</taxon>
        <taxon>Flagellimonas</taxon>
    </lineage>
</organism>
<feature type="domain" description="AAA+ ATPase" evidence="7">
    <location>
        <begin position="734"/>
        <end position="870"/>
    </location>
</feature>
<dbReference type="InterPro" id="IPR019734">
    <property type="entry name" value="TPR_rpt"/>
</dbReference>
<feature type="repeat" description="TPR" evidence="6">
    <location>
        <begin position="43"/>
        <end position="76"/>
    </location>
</feature>
<evidence type="ECO:0000256" key="1">
    <source>
        <dbReference type="ARBA" id="ARBA00010378"/>
    </source>
</evidence>
<comment type="caution">
    <text evidence="8">The sequence shown here is derived from an EMBL/GenBank/DDBJ whole genome shotgun (WGS) entry which is preliminary data.</text>
</comment>
<dbReference type="PANTHER" id="PTHR43392">
    <property type="entry name" value="AAA-TYPE ATPASE FAMILY PROTEIN / ANKYRIN REPEAT FAMILY PROTEIN"/>
    <property type="match status" value="1"/>
</dbReference>
<feature type="repeat" description="TPR" evidence="6">
    <location>
        <begin position="271"/>
        <end position="304"/>
    </location>
</feature>
<dbReference type="SMART" id="SM00382">
    <property type="entry name" value="AAA"/>
    <property type="match status" value="2"/>
</dbReference>
<sequence length="1256" mass="141558">MKTKQPPVTTDLINKGIQSYNAGNYDEAITYFSQAAAQDPSNASCYGNLGSCYHMKKDYPQAITHFQKALSLNSNHVPALKSLGNVYFETHKDDEALECYEKAIALEPSDANTHHYLGVIYANKQIYTKAAQSYEKATLLAPKPETYNELANAHFKMFEFDIAANFFEKAMNLKPSDPLYQNNLKTAREAHTNFSVDLPKLRSQQFNEKGNSYHRSGEFDQAIFYYQKATLEAPNDPVLQRNLAGSYTAQKNDEGALPAYQRAVEIDPNDGNTYNDLGCCLIRLNRFREAIEAFDRALNIDPNNTYYRQNIDYARQQDQLSPDQIDTLKEATKLNQIGTDLFSQAKYQEALGYYQRAVDLNPNDAILIFNLANALFNLGRQEESLPYLKRSLELDPKNLPALNLMGNIQTHFKQFDEAIATYNKALEFKDDAEAYNNLGSCYFSMHQYGTASEYFQKALDLSPDSEIYKTNVQIARSNDKIYSGLPPEVVKEAMALNQQAMNAYNQKDYSLAITLFGKYLEQLPNDPLGNYNLATAYHAQRAFDASIDYYEKALKLDPSYADAANALGNAFRDKGDFKKATAAYEKALQINATHAATHKDMGFLFFKQDEFKKAIEHYLKASELMPDSHDIHNQLGFCYFKLYGFTKSASHFQKAADLDPSNTTYKDNLNAALAEKEKHGDELDMSDKPSLDEVMKEVTAMIGLNNIKQDIDTLTKFTKIEKLRREKGLSKNPISMHTVFLGPPGTGKTTVARLLGKIYHALGVLSSGHVVEVDRSQLVASFVGQTAQKTNEIIDQALGGILFIDEAYTLNKGDSVDYGVEAIDTLLKRMEDDRDKLMVIVAGYPLPMHNFLETNPGLRSRFNRYFNFIDYKPEELLDIFKLFCSNNSMSIHDDAKQKLFRYYTYLHETKDETFGNARMVRNSFEKIIQAQSLRLADYGHIPDDVLSTLTLKDVDNALVGEFQETTEESLEEVLEEVQKLVGLNNVKQEINALINFIKVEKMRSEQGMSPTKLSLHFVFQGSPGTGKTTVARLLGRIFKAMGIIGKGHVIEVDRSNLIGQYVGQTAPKTNEVIDSALNGVLFIDEAYTLNSSGGGTDFGGEAIATLLKRMEDDRDRLIVVVAGYKHDMDTFIKSNAGLQSRFNRYLDFTDYTPEELLQIFHFFCSSNNYTLDEQSELALASFFTQIYQNRDSNFGNGRLVRNVFEKIVETQANRISGESNISNEALVGITDVDVQKALSQFTVPKKEGRKGIGFLD</sequence>
<dbReference type="Pfam" id="PF00515">
    <property type="entry name" value="TPR_1"/>
    <property type="match status" value="3"/>
</dbReference>
<dbReference type="Pfam" id="PF00004">
    <property type="entry name" value="AAA"/>
    <property type="match status" value="2"/>
</dbReference>
<keyword evidence="4 6" id="KW-0802">TPR repeat</keyword>
<dbReference type="InterPro" id="IPR003959">
    <property type="entry name" value="ATPase_AAA_core"/>
</dbReference>
<protein>
    <submittedName>
        <fullName evidence="8">Tetratricopeptide repeat protein</fullName>
    </submittedName>
</protein>
<dbReference type="InterPro" id="IPR013105">
    <property type="entry name" value="TPR_2"/>
</dbReference>
<dbReference type="Pfam" id="PF13414">
    <property type="entry name" value="TPR_11"/>
    <property type="match status" value="2"/>
</dbReference>
<evidence type="ECO:0000256" key="2">
    <source>
        <dbReference type="ARBA" id="ARBA00022737"/>
    </source>
</evidence>
<dbReference type="Proteomes" id="UP000751614">
    <property type="component" value="Unassembled WGS sequence"/>
</dbReference>
<dbReference type="InterPro" id="IPR011990">
    <property type="entry name" value="TPR-like_helical_dom_sf"/>
</dbReference>
<feature type="repeat" description="TPR" evidence="6">
    <location>
        <begin position="629"/>
        <end position="662"/>
    </location>
</feature>
<keyword evidence="5" id="KW-0067">ATP-binding</keyword>
<dbReference type="EMBL" id="VCNI01000001">
    <property type="protein sequence ID" value="TMU56566.1"/>
    <property type="molecule type" value="Genomic_DNA"/>
</dbReference>
<evidence type="ECO:0000259" key="7">
    <source>
        <dbReference type="SMART" id="SM00382"/>
    </source>
</evidence>
<comment type="similarity">
    <text evidence="1">Belongs to the CbxX/CfxQ family.</text>
</comment>
<dbReference type="InterPro" id="IPR050773">
    <property type="entry name" value="CbxX/CfxQ_RuBisCO_ESX"/>
</dbReference>
<feature type="repeat" description="TPR" evidence="6">
    <location>
        <begin position="144"/>
        <end position="177"/>
    </location>
</feature>
<evidence type="ECO:0000256" key="6">
    <source>
        <dbReference type="PROSITE-ProRule" id="PRU00339"/>
    </source>
</evidence>
<dbReference type="InterPro" id="IPR000641">
    <property type="entry name" value="CbxX/CfxQ"/>
</dbReference>
<feature type="repeat" description="TPR" evidence="6">
    <location>
        <begin position="237"/>
        <end position="270"/>
    </location>
</feature>
<dbReference type="InterPro" id="IPR041627">
    <property type="entry name" value="AAA_lid_6"/>
</dbReference>
<accession>A0ABY2WNJ4</accession>
<dbReference type="SUPFAM" id="SSF48452">
    <property type="entry name" value="TPR-like"/>
    <property type="match status" value="3"/>
</dbReference>
<dbReference type="InterPro" id="IPR027417">
    <property type="entry name" value="P-loop_NTPase"/>
</dbReference>
<feature type="repeat" description="TPR" evidence="6">
    <location>
        <begin position="331"/>
        <end position="364"/>
    </location>
</feature>
<dbReference type="Pfam" id="PF17866">
    <property type="entry name" value="AAA_lid_6"/>
    <property type="match status" value="2"/>
</dbReference>
<proteinExistence type="inferred from homology"/>
<feature type="repeat" description="TPR" evidence="6">
    <location>
        <begin position="365"/>
        <end position="398"/>
    </location>
</feature>
<reference evidence="8 9" key="1">
    <citation type="submission" date="2019-05" db="EMBL/GenBank/DDBJ databases">
        <title>Flagellimonas sp. AsT0115, sp. nov., isolated from a marine red algae, Asparagopsis taxiformis.</title>
        <authorList>
            <person name="Kim J."/>
            <person name="Jeong S.E."/>
            <person name="Jeon C.O."/>
        </authorList>
    </citation>
    <scope>NUCLEOTIDE SEQUENCE [LARGE SCALE GENOMIC DNA]</scope>
    <source>
        <strain evidence="8 9">AsT0115</strain>
    </source>
</reference>
<feature type="repeat" description="TPR" evidence="6">
    <location>
        <begin position="527"/>
        <end position="560"/>
    </location>
</feature>
<dbReference type="Pfam" id="PF13424">
    <property type="entry name" value="TPR_12"/>
    <property type="match status" value="1"/>
</dbReference>
<dbReference type="Gene3D" id="1.10.8.60">
    <property type="match status" value="2"/>
</dbReference>
<evidence type="ECO:0000256" key="4">
    <source>
        <dbReference type="ARBA" id="ARBA00022803"/>
    </source>
</evidence>
<gene>
    <name evidence="8" type="ORF">FGG15_03235</name>
</gene>
<evidence type="ECO:0000256" key="5">
    <source>
        <dbReference type="ARBA" id="ARBA00022840"/>
    </source>
</evidence>